<evidence type="ECO:0000256" key="1">
    <source>
        <dbReference type="SAM" id="MobiDB-lite"/>
    </source>
</evidence>
<gene>
    <name evidence="3" type="ORF">MR241_00305</name>
</gene>
<dbReference type="Proteomes" id="UP001139365">
    <property type="component" value="Unassembled WGS sequence"/>
</dbReference>
<dbReference type="SUPFAM" id="SSF50998">
    <property type="entry name" value="Quinoprotein alcohol dehydrogenase-like"/>
    <property type="match status" value="1"/>
</dbReference>
<proteinExistence type="predicted"/>
<reference evidence="3 4" key="1">
    <citation type="submission" date="2022-03" db="EMBL/GenBank/DDBJ databases">
        <title>Metagenome-assembled genomes from swine fecal metagenomes.</title>
        <authorList>
            <person name="Holman D.B."/>
            <person name="Kommadath A."/>
        </authorList>
    </citation>
    <scope>NUCLEOTIDE SEQUENCE [LARGE SCALE GENOMIC DNA]</scope>
    <source>
        <strain evidence="3">SUG147</strain>
    </source>
</reference>
<feature type="compositionally biased region" description="Polar residues" evidence="1">
    <location>
        <begin position="39"/>
        <end position="55"/>
    </location>
</feature>
<dbReference type="EMBL" id="JALEMU010000008">
    <property type="protein sequence ID" value="MCI5754720.1"/>
    <property type="molecule type" value="Genomic_DNA"/>
</dbReference>
<feature type="signal peptide" evidence="2">
    <location>
        <begin position="1"/>
        <end position="21"/>
    </location>
</feature>
<evidence type="ECO:0000313" key="4">
    <source>
        <dbReference type="Proteomes" id="UP001139365"/>
    </source>
</evidence>
<sequence>MKKFLALVCCVLMLLTSCSIRIDRAYDSSRESTVKPDGSSASTAESGTPGVTTENPPEIPDTSGLTQVGERLWEIALPDYLSDAAQPYTLYNLSARGNYLLATFMDNPNTSEPSDLAVLLLFDIRTGKLTAETRHSSGARFSLLDDGYVSVIENSTLRAQILDPSLKPAAEYPAAGSDIMTSLSFISRDRRYFVWYSEASRVMIKDLETGAVSDVGATVSDPAYCSEHNGTAYLVTFGGDSQINYALDMRAGTLTQLDEYNGSSPVGSANPAFVHSELSSLIMLPEEPGRMYIFEDENPNLLYLSDYLDGRFVSQAVTDGKVMAVSLYSVRNSRKVTVSIPQDSGDQSLGYVRIADYGAVFFDVTVDFTYPKLYMWLPDEAVQGENISVTVTDGAGLLSRTESMKNSIENDYGIRVFYGSDGNSFNAFDYTAEPVTDGIRMFNGMRILHSTLGRFPKGIFGEMLDGSLVGFNFYLCGKLTGTASGSLDSALAITFTDYDSMTKRIACDIGGYYMLDQTIAHELMHVMDDALQNAENKTGVPYFSLWPGLLPKNVNYYYYYVDQNGFEPSDTSYTVTGEANEDNIYFIDAYSKTFPTEDRARIFEYLFKTENGTLSPSIRGSHLIEKCRALCIILRKVFPSVAAEDSVFWESGLGSIDEGELDVFIARFREYEKNLVGVG</sequence>
<organism evidence="3 4">
    <name type="scientific">Candidatus Colimorpha enterica</name>
    <dbReference type="NCBI Taxonomy" id="3083063"/>
    <lineage>
        <taxon>Bacteria</taxon>
        <taxon>Pseudomonadati</taxon>
        <taxon>Bacteroidota</taxon>
        <taxon>Bacteroidia</taxon>
        <taxon>Bacteroidales</taxon>
        <taxon>Candidatus Colimorpha</taxon>
    </lineage>
</organism>
<protein>
    <recommendedName>
        <fullName evidence="5">Lipoprotein</fullName>
    </recommendedName>
</protein>
<accession>A0AAE3FG18</accession>
<feature type="region of interest" description="Disordered" evidence="1">
    <location>
        <begin position="29"/>
        <end position="63"/>
    </location>
</feature>
<name>A0AAE3FG18_9BACT</name>
<dbReference type="AlphaFoldDB" id="A0AAE3FG18"/>
<keyword evidence="2" id="KW-0732">Signal</keyword>
<comment type="caution">
    <text evidence="3">The sequence shown here is derived from an EMBL/GenBank/DDBJ whole genome shotgun (WGS) entry which is preliminary data.</text>
</comment>
<evidence type="ECO:0000313" key="3">
    <source>
        <dbReference type="EMBL" id="MCI5754720.1"/>
    </source>
</evidence>
<dbReference type="PROSITE" id="PS51257">
    <property type="entry name" value="PROKAR_LIPOPROTEIN"/>
    <property type="match status" value="1"/>
</dbReference>
<evidence type="ECO:0000256" key="2">
    <source>
        <dbReference type="SAM" id="SignalP"/>
    </source>
</evidence>
<feature type="chain" id="PRO_5042279285" description="Lipoprotein" evidence="2">
    <location>
        <begin position="22"/>
        <end position="679"/>
    </location>
</feature>
<dbReference type="InterPro" id="IPR011047">
    <property type="entry name" value="Quinoprotein_ADH-like_sf"/>
</dbReference>
<evidence type="ECO:0008006" key="5">
    <source>
        <dbReference type="Google" id="ProtNLM"/>
    </source>
</evidence>